<gene>
    <name evidence="3" type="primary">CSON003875</name>
</gene>
<keyword evidence="2" id="KW-0732">Signal</keyword>
<feature type="compositionally biased region" description="Low complexity" evidence="1">
    <location>
        <begin position="38"/>
        <end position="53"/>
    </location>
</feature>
<evidence type="ECO:0000256" key="1">
    <source>
        <dbReference type="SAM" id="MobiDB-lite"/>
    </source>
</evidence>
<dbReference type="EMBL" id="UFQS01001743">
    <property type="protein sequence ID" value="SSX12173.1"/>
    <property type="molecule type" value="Genomic_DNA"/>
</dbReference>
<accession>A0A336L3T9</accession>
<dbReference type="VEuPathDB" id="VectorBase:CSON003875"/>
<organism evidence="3">
    <name type="scientific">Culicoides sonorensis</name>
    <name type="common">Biting midge</name>
    <dbReference type="NCBI Taxonomy" id="179676"/>
    <lineage>
        <taxon>Eukaryota</taxon>
        <taxon>Metazoa</taxon>
        <taxon>Ecdysozoa</taxon>
        <taxon>Arthropoda</taxon>
        <taxon>Hexapoda</taxon>
        <taxon>Insecta</taxon>
        <taxon>Pterygota</taxon>
        <taxon>Neoptera</taxon>
        <taxon>Endopterygota</taxon>
        <taxon>Diptera</taxon>
        <taxon>Nematocera</taxon>
        <taxon>Chironomoidea</taxon>
        <taxon>Ceratopogonidae</taxon>
        <taxon>Ceratopogoninae</taxon>
        <taxon>Culicoides</taxon>
        <taxon>Monoculicoides</taxon>
    </lineage>
</organism>
<feature type="compositionally biased region" description="Basic and acidic residues" evidence="1">
    <location>
        <begin position="619"/>
        <end position="629"/>
    </location>
</feature>
<evidence type="ECO:0000313" key="4">
    <source>
        <dbReference type="EMBL" id="SSX31633.1"/>
    </source>
</evidence>
<feature type="region of interest" description="Disordered" evidence="1">
    <location>
        <begin position="706"/>
        <end position="747"/>
    </location>
</feature>
<feature type="signal peptide" evidence="2">
    <location>
        <begin position="1"/>
        <end position="24"/>
    </location>
</feature>
<feature type="chain" id="PRO_5036062191" evidence="2">
    <location>
        <begin position="25"/>
        <end position="955"/>
    </location>
</feature>
<protein>
    <submittedName>
        <fullName evidence="3">CSON003875 protein</fullName>
    </submittedName>
</protein>
<feature type="compositionally biased region" description="Low complexity" evidence="1">
    <location>
        <begin position="440"/>
        <end position="463"/>
    </location>
</feature>
<proteinExistence type="predicted"/>
<reference evidence="3" key="1">
    <citation type="submission" date="2018-04" db="EMBL/GenBank/DDBJ databases">
        <authorList>
            <person name="Go L.Y."/>
            <person name="Mitchell J.A."/>
        </authorList>
    </citation>
    <scope>NUCLEOTIDE SEQUENCE</scope>
    <source>
        <tissue evidence="3">Whole organism</tissue>
    </source>
</reference>
<feature type="compositionally biased region" description="Low complexity" evidence="1">
    <location>
        <begin position="74"/>
        <end position="99"/>
    </location>
</feature>
<feature type="region of interest" description="Disordered" evidence="1">
    <location>
        <begin position="433"/>
        <end position="468"/>
    </location>
</feature>
<sequence>MIQLRVILLSCLAVFLIIVGNSEAGRSFSSRGGGSRGWGSKPSSSSSSWFRPSRPSPSPVYTRPAPSPSSYGWNIPSPSRPISNPSSLSYPRQPTSWSVPKPPVSVPKPQSTSIFRPSTNVAKPVASAPPAPVFSQKPVASAPPASVFSPKPISSAPSKPIGWNVPKPNSPIGPPPAYPGLGKPSSANVAPPVYSRYTPKSQAPAYNAPSYAQRPNPPAYSASAPVTANAGVRPYGNVGSSSGNYPKQTYTSVPATQTQYGYPRQQYGSSYPTNTGYGQPSYGQGGYGYGHAAAPPVYNHYGGSAGYGYPSGGYGSGPTIINNHYGGGGYGGGYGSGFGGFGGGYGGYGGGYGGGGSSLSSHLLTAGVFYGLGRVTSPSYGYGSYGGYGGHSSHSSSSTNIHNTYNNYYDHGSTTTSTVLPPLQVVNNNEPVPLAPYDTNNNYNNTNVNQNQPQQEAAQNQGASPTDIYLSQPKDPYGVIIRSNSTPPIVGQEQATPNVIIPRTVDLTKQKLFEPVEVPFDEVSKHKVVEMPLWLNESVIRLPVYGYNFPTWNETKVVSAPLIAAPTIKPTTTEKPKEPEPTGLGAKIGKIFYNVVNWFSSGYKKEDSKIKTPQIYLEDETHGRPEAEMLRNIPSTERVEISTDAPLQQERVPSTISKVMEDALARYGSHSSHSSSSTNIHNTYNNYYDHGSTTTSTVLPPLQVVNNNEPVPLAPYDTNNNNNTNLNQNQPQQEAAQNQGASPTDIYLSQPKDPYGVIIRSNSTPPNVGQEQATPNVIIPRTVDLTKQKLFEPVEVPYDEVSKHKVVEMPLWLNESVIRLPVYGYNFPTWNESQVVSAPLIAAPTIKPTTEKPKEPEPTGLGAKIGKIFYNVVNWFSSGYKKEDSKIKTPQIYLEDETHGRPEAEMLRNIPSTERVEISTDAPLQQERVPSTISKVMEDALARAKADVNLTSSKR</sequence>
<evidence type="ECO:0000256" key="2">
    <source>
        <dbReference type="SAM" id="SignalP"/>
    </source>
</evidence>
<feature type="region of interest" description="Disordered" evidence="1">
    <location>
        <begin position="26"/>
        <end position="130"/>
    </location>
</feature>
<dbReference type="AlphaFoldDB" id="A0A336L3T9"/>
<dbReference type="PRINTS" id="PR01217">
    <property type="entry name" value="PRICHEXTENSN"/>
</dbReference>
<feature type="region of interest" description="Disordered" evidence="1">
    <location>
        <begin position="618"/>
        <end position="643"/>
    </location>
</feature>
<dbReference type="EMBL" id="UFQT01001743">
    <property type="protein sequence ID" value="SSX31633.1"/>
    <property type="molecule type" value="Genomic_DNA"/>
</dbReference>
<feature type="compositionally biased region" description="Low complexity" evidence="1">
    <location>
        <begin position="719"/>
        <end position="741"/>
    </location>
</feature>
<evidence type="ECO:0000313" key="3">
    <source>
        <dbReference type="EMBL" id="SSX12173.1"/>
    </source>
</evidence>
<name>A0A336L3T9_CULSO</name>
<reference evidence="4" key="2">
    <citation type="submission" date="2018-07" db="EMBL/GenBank/DDBJ databases">
        <authorList>
            <person name="Quirk P.G."/>
            <person name="Krulwich T.A."/>
        </authorList>
    </citation>
    <scope>NUCLEOTIDE SEQUENCE</scope>
</reference>